<accession>A0A4U8UWD7</accession>
<gene>
    <name evidence="1" type="ORF">L596_004586</name>
</gene>
<dbReference type="EMBL" id="AZBU02000001">
    <property type="protein sequence ID" value="TMS37706.1"/>
    <property type="molecule type" value="Genomic_DNA"/>
</dbReference>
<reference evidence="1 2" key="1">
    <citation type="journal article" date="2015" name="Genome Biol.">
        <title>Comparative genomics of Steinernema reveals deeply conserved gene regulatory networks.</title>
        <authorList>
            <person name="Dillman A.R."/>
            <person name="Macchietto M."/>
            <person name="Porter C.F."/>
            <person name="Rogers A."/>
            <person name="Williams B."/>
            <person name="Antoshechkin I."/>
            <person name="Lee M.M."/>
            <person name="Goodwin Z."/>
            <person name="Lu X."/>
            <person name="Lewis E.E."/>
            <person name="Goodrich-Blair H."/>
            <person name="Stock S.P."/>
            <person name="Adams B.J."/>
            <person name="Sternberg P.W."/>
            <person name="Mortazavi A."/>
        </authorList>
    </citation>
    <scope>NUCLEOTIDE SEQUENCE [LARGE SCALE GENOMIC DNA]</scope>
    <source>
        <strain evidence="1 2">ALL</strain>
    </source>
</reference>
<reference evidence="1 2" key="2">
    <citation type="journal article" date="2019" name="G3 (Bethesda)">
        <title>Hybrid Assembly of the Genome of the Entomopathogenic Nematode Steinernema carpocapsae Identifies the X-Chromosome.</title>
        <authorList>
            <person name="Serra L."/>
            <person name="Macchietto M."/>
            <person name="Macias-Munoz A."/>
            <person name="McGill C.J."/>
            <person name="Rodriguez I.M."/>
            <person name="Rodriguez B."/>
            <person name="Murad R."/>
            <person name="Mortazavi A."/>
        </authorList>
    </citation>
    <scope>NUCLEOTIDE SEQUENCE [LARGE SCALE GENOMIC DNA]</scope>
    <source>
        <strain evidence="1 2">ALL</strain>
    </source>
</reference>
<evidence type="ECO:0000313" key="2">
    <source>
        <dbReference type="Proteomes" id="UP000298663"/>
    </source>
</evidence>
<name>A0A4U8UWD7_STECR</name>
<organism evidence="1 2">
    <name type="scientific">Steinernema carpocapsae</name>
    <name type="common">Entomopathogenic nematode</name>
    <dbReference type="NCBI Taxonomy" id="34508"/>
    <lineage>
        <taxon>Eukaryota</taxon>
        <taxon>Metazoa</taxon>
        <taxon>Ecdysozoa</taxon>
        <taxon>Nematoda</taxon>
        <taxon>Chromadorea</taxon>
        <taxon>Rhabditida</taxon>
        <taxon>Tylenchina</taxon>
        <taxon>Panagrolaimomorpha</taxon>
        <taxon>Strongyloidoidea</taxon>
        <taxon>Steinernematidae</taxon>
        <taxon>Steinernema</taxon>
    </lineage>
</organism>
<dbReference type="AlphaFoldDB" id="A0A4U8UWD7"/>
<proteinExistence type="predicted"/>
<evidence type="ECO:0000313" key="1">
    <source>
        <dbReference type="EMBL" id="TMS37706.1"/>
    </source>
</evidence>
<comment type="caution">
    <text evidence="1">The sequence shown here is derived from an EMBL/GenBank/DDBJ whole genome shotgun (WGS) entry which is preliminary data.</text>
</comment>
<dbReference type="OrthoDB" id="7249367at2759"/>
<sequence length="226" mass="25052">MLLAHPAKVAGRCAVRELSASATKVQESTTSINADDFQLFTGPKVVAPSFELQRWASTGISQFIYGNFVEKTYSKTGFLNGANQAIDLAALHIRTKNWERLRAFMTKKCVERIKNAVETIPSDLLEKRLQFSYGKGNVVHSFLHSTIVSGEKVFGLNETGGGYFFNGTIVSFINVSGEPLYAMSLRKLAQNKGKIVVANVSIARYIKPPGPWYITNINFFDYPKDA</sequence>
<protein>
    <submittedName>
        <fullName evidence="1">Uncharacterized protein</fullName>
    </submittedName>
</protein>
<keyword evidence="2" id="KW-1185">Reference proteome</keyword>
<dbReference type="Proteomes" id="UP000298663">
    <property type="component" value="Unassembled WGS sequence"/>
</dbReference>